<comment type="caution">
    <text evidence="2">The sequence shown here is derived from an EMBL/GenBank/DDBJ whole genome shotgun (WGS) entry which is preliminary data.</text>
</comment>
<evidence type="ECO:0000313" key="3">
    <source>
        <dbReference type="Proteomes" id="UP001196530"/>
    </source>
</evidence>
<dbReference type="EMBL" id="JAHLUX010000001">
    <property type="protein sequence ID" value="KAG7821980.1"/>
    <property type="molecule type" value="Genomic_DNA"/>
</dbReference>
<dbReference type="Proteomes" id="UP001196530">
    <property type="component" value="Unassembled WGS sequence"/>
</dbReference>
<gene>
    <name evidence="2" type="ORF">KL928_000455</name>
</gene>
<dbReference type="GeneID" id="66124506"/>
<accession>A0AAN6DJK4</accession>
<dbReference type="RefSeq" id="XP_043062350.1">
    <property type="nucleotide sequence ID" value="XM_043205260.1"/>
</dbReference>
<sequence length="208" mass="22341">MGSLTMTVANLRLPKACGFFQSRTSHGRSSWFSRTFFLRLGTISGKSVRTTSLYPSSPQAMPTRPVPAPNSRIGSASRGKLTSRRASRSDDPHVLSPRLSLVSAGSCRQIGGSPSTVIFRVKPGAAVRPEFSEMIVEASAHTFSRSAASIHESGDPQMPVRYDTMSFVGSAARSERLAYSSEQWVLSHGSAAAKLAGCSRLTDSMDRV</sequence>
<reference evidence="2" key="1">
    <citation type="journal article" date="2021" name="G3 (Bethesda)">
        <title>Genomic diversity, chromosomal rearrangements, and interspecies hybridization in the ogataea polymorpha species complex.</title>
        <authorList>
            <person name="Hanson S.J."/>
            <person name="Cinneide E.O."/>
            <person name="Salzberg L.I."/>
            <person name="Wolfe K.H."/>
            <person name="McGowan J."/>
            <person name="Fitzpatrick D.A."/>
            <person name="Matlin K."/>
        </authorList>
    </citation>
    <scope>NUCLEOTIDE SEQUENCE</scope>
    <source>
        <strain evidence="2">61-244</strain>
    </source>
</reference>
<feature type="region of interest" description="Disordered" evidence="1">
    <location>
        <begin position="49"/>
        <end position="95"/>
    </location>
</feature>
<organism evidence="2 3">
    <name type="scientific">Pichia angusta</name>
    <name type="common">Yeast</name>
    <name type="synonym">Hansenula polymorpha</name>
    <dbReference type="NCBI Taxonomy" id="870730"/>
    <lineage>
        <taxon>Eukaryota</taxon>
        <taxon>Fungi</taxon>
        <taxon>Dikarya</taxon>
        <taxon>Ascomycota</taxon>
        <taxon>Saccharomycotina</taxon>
        <taxon>Pichiomycetes</taxon>
        <taxon>Pichiales</taxon>
        <taxon>Pichiaceae</taxon>
        <taxon>Ogataea</taxon>
    </lineage>
</organism>
<feature type="compositionally biased region" description="Polar residues" evidence="1">
    <location>
        <begin position="49"/>
        <end position="60"/>
    </location>
</feature>
<name>A0AAN6DJK4_PICAN</name>
<evidence type="ECO:0000313" key="2">
    <source>
        <dbReference type="EMBL" id="KAG7821980.1"/>
    </source>
</evidence>
<protein>
    <submittedName>
        <fullName evidence="2">Uncharacterized protein</fullName>
    </submittedName>
</protein>
<dbReference type="AlphaFoldDB" id="A0AAN6DJK4"/>
<proteinExistence type="predicted"/>
<evidence type="ECO:0000256" key="1">
    <source>
        <dbReference type="SAM" id="MobiDB-lite"/>
    </source>
</evidence>